<protein>
    <submittedName>
        <fullName evidence="2">Uncharacterized protein</fullName>
    </submittedName>
</protein>
<sequence length="87" mass="9486">MSSASRDRRARSPLSRGRRAKIMQSVTASCVAGLLWPRQRGAGTEQASSQHGGQRLQVIPHSERASGIPSVGNRSQRISWNFTVSLN</sequence>
<comment type="caution">
    <text evidence="2">The sequence shown here is derived from an EMBL/GenBank/DDBJ whole genome shotgun (WGS) entry which is preliminary data.</text>
</comment>
<feature type="region of interest" description="Disordered" evidence="1">
    <location>
        <begin position="1"/>
        <end position="21"/>
    </location>
</feature>
<gene>
    <name evidence="2" type="ORF">SKAU_G00144380</name>
</gene>
<proteinExistence type="predicted"/>
<dbReference type="Proteomes" id="UP001152622">
    <property type="component" value="Chromosome 4"/>
</dbReference>
<dbReference type="AlphaFoldDB" id="A0A9Q1FTX0"/>
<evidence type="ECO:0000256" key="1">
    <source>
        <dbReference type="SAM" id="MobiDB-lite"/>
    </source>
</evidence>
<evidence type="ECO:0000313" key="2">
    <source>
        <dbReference type="EMBL" id="KAJ8365607.1"/>
    </source>
</evidence>
<feature type="compositionally biased region" description="Basic residues" evidence="1">
    <location>
        <begin position="8"/>
        <end position="21"/>
    </location>
</feature>
<keyword evidence="3" id="KW-1185">Reference proteome</keyword>
<dbReference type="EMBL" id="JAINUF010000004">
    <property type="protein sequence ID" value="KAJ8365607.1"/>
    <property type="molecule type" value="Genomic_DNA"/>
</dbReference>
<name>A0A9Q1FTX0_SYNKA</name>
<feature type="region of interest" description="Disordered" evidence="1">
    <location>
        <begin position="40"/>
        <end position="73"/>
    </location>
</feature>
<evidence type="ECO:0000313" key="3">
    <source>
        <dbReference type="Proteomes" id="UP001152622"/>
    </source>
</evidence>
<accession>A0A9Q1FTX0</accession>
<reference evidence="2" key="1">
    <citation type="journal article" date="2023" name="Science">
        <title>Genome structures resolve the early diversification of teleost fishes.</title>
        <authorList>
            <person name="Parey E."/>
            <person name="Louis A."/>
            <person name="Montfort J."/>
            <person name="Bouchez O."/>
            <person name="Roques C."/>
            <person name="Iampietro C."/>
            <person name="Lluch J."/>
            <person name="Castinel A."/>
            <person name="Donnadieu C."/>
            <person name="Desvignes T."/>
            <person name="Floi Bucao C."/>
            <person name="Jouanno E."/>
            <person name="Wen M."/>
            <person name="Mejri S."/>
            <person name="Dirks R."/>
            <person name="Jansen H."/>
            <person name="Henkel C."/>
            <person name="Chen W.J."/>
            <person name="Zahm M."/>
            <person name="Cabau C."/>
            <person name="Klopp C."/>
            <person name="Thompson A.W."/>
            <person name="Robinson-Rechavi M."/>
            <person name="Braasch I."/>
            <person name="Lecointre G."/>
            <person name="Bobe J."/>
            <person name="Postlethwait J.H."/>
            <person name="Berthelot C."/>
            <person name="Roest Crollius H."/>
            <person name="Guiguen Y."/>
        </authorList>
    </citation>
    <scope>NUCLEOTIDE SEQUENCE</scope>
    <source>
        <strain evidence="2">WJC10195</strain>
    </source>
</reference>
<organism evidence="2 3">
    <name type="scientific">Synaphobranchus kaupii</name>
    <name type="common">Kaup's arrowtooth eel</name>
    <dbReference type="NCBI Taxonomy" id="118154"/>
    <lineage>
        <taxon>Eukaryota</taxon>
        <taxon>Metazoa</taxon>
        <taxon>Chordata</taxon>
        <taxon>Craniata</taxon>
        <taxon>Vertebrata</taxon>
        <taxon>Euteleostomi</taxon>
        <taxon>Actinopterygii</taxon>
        <taxon>Neopterygii</taxon>
        <taxon>Teleostei</taxon>
        <taxon>Anguilliformes</taxon>
        <taxon>Synaphobranchidae</taxon>
        <taxon>Synaphobranchus</taxon>
    </lineage>
</organism>